<keyword evidence="1" id="KW-1133">Transmembrane helix</keyword>
<keyword evidence="3" id="KW-1185">Reference proteome</keyword>
<accession>A0ABR9LQY4</accession>
<reference evidence="2 3" key="1">
    <citation type="submission" date="2020-10" db="EMBL/GenBank/DDBJ databases">
        <title>Sequencing the genomes of 1000 actinobacteria strains.</title>
        <authorList>
            <person name="Klenk H.-P."/>
        </authorList>
    </citation>
    <scope>NUCLEOTIDE SEQUENCE [LARGE SCALE GENOMIC DNA]</scope>
    <source>
        <strain evidence="2 3">DSM 43173</strain>
    </source>
</reference>
<comment type="caution">
    <text evidence="2">The sequence shown here is derived from an EMBL/GenBank/DDBJ whole genome shotgun (WGS) entry which is preliminary data.</text>
</comment>
<organism evidence="2 3">
    <name type="scientific">Nonomuraea angiospora</name>
    <dbReference type="NCBI Taxonomy" id="46172"/>
    <lineage>
        <taxon>Bacteria</taxon>
        <taxon>Bacillati</taxon>
        <taxon>Actinomycetota</taxon>
        <taxon>Actinomycetes</taxon>
        <taxon>Streptosporangiales</taxon>
        <taxon>Streptosporangiaceae</taxon>
        <taxon>Nonomuraea</taxon>
    </lineage>
</organism>
<evidence type="ECO:0000313" key="2">
    <source>
        <dbReference type="EMBL" id="MBE1582810.1"/>
    </source>
</evidence>
<name>A0ABR9LQY4_9ACTN</name>
<proteinExistence type="predicted"/>
<sequence length="39" mass="4407">MTIYRDPDLLAPATGFWIFVLSVAVILAAAFLNFHKRDI</sequence>
<gene>
    <name evidence="2" type="ORF">H4W80_001068</name>
</gene>
<keyword evidence="1" id="KW-0472">Membrane</keyword>
<dbReference type="Proteomes" id="UP000633509">
    <property type="component" value="Unassembled WGS sequence"/>
</dbReference>
<protein>
    <recommendedName>
        <fullName evidence="4">ABC transporter permease</fullName>
    </recommendedName>
</protein>
<dbReference type="EMBL" id="JADBEK010000001">
    <property type="protein sequence ID" value="MBE1582810.1"/>
    <property type="molecule type" value="Genomic_DNA"/>
</dbReference>
<keyword evidence="1" id="KW-0812">Transmembrane</keyword>
<evidence type="ECO:0008006" key="4">
    <source>
        <dbReference type="Google" id="ProtNLM"/>
    </source>
</evidence>
<evidence type="ECO:0000256" key="1">
    <source>
        <dbReference type="SAM" id="Phobius"/>
    </source>
</evidence>
<feature type="transmembrane region" description="Helical" evidence="1">
    <location>
        <begin position="15"/>
        <end position="34"/>
    </location>
</feature>
<evidence type="ECO:0000313" key="3">
    <source>
        <dbReference type="Proteomes" id="UP000633509"/>
    </source>
</evidence>